<gene>
    <name evidence="2" type="ORF">COT96_00555</name>
</gene>
<organism evidence="2 3">
    <name type="scientific">Candidatus Falkowbacteria bacterium CG10_big_fil_rev_8_21_14_0_10_38_22</name>
    <dbReference type="NCBI Taxonomy" id="1974564"/>
    <lineage>
        <taxon>Bacteria</taxon>
        <taxon>Candidatus Falkowiibacteriota</taxon>
    </lineage>
</organism>
<accession>A0A2M6WS10</accession>
<feature type="transmembrane region" description="Helical" evidence="1">
    <location>
        <begin position="68"/>
        <end position="88"/>
    </location>
</feature>
<evidence type="ECO:0000313" key="3">
    <source>
        <dbReference type="Proteomes" id="UP000228964"/>
    </source>
</evidence>
<keyword evidence="1" id="KW-0472">Membrane</keyword>
<evidence type="ECO:0000313" key="2">
    <source>
        <dbReference type="EMBL" id="PIT95555.1"/>
    </source>
</evidence>
<feature type="transmembrane region" description="Helical" evidence="1">
    <location>
        <begin position="30"/>
        <end position="56"/>
    </location>
</feature>
<proteinExistence type="predicted"/>
<name>A0A2M6WS10_9BACT</name>
<dbReference type="Proteomes" id="UP000228964">
    <property type="component" value="Unassembled WGS sequence"/>
</dbReference>
<sequence>MQRFINNRANFIDNFCSKHSWLDQLAINDYHLLAMLWNFFLIIIPFTLVYLLDVFWRKTKFSKLYQKIIALIVSFFWLLFIPNTIYIVSDIRHLLDYCPADSAGRVCVEHAWMIAFFFLYGSLGWVFFVYLLRQMSALLEKIYGLFASKVFILAIMPLISLGVLLGLINRWNSWDIFIRPVAVANNSLIYFSNFSYLVDWLIFTVFLYILYYLGKLLFKKNIKLSSFYR</sequence>
<feature type="transmembrane region" description="Helical" evidence="1">
    <location>
        <begin position="188"/>
        <end position="213"/>
    </location>
</feature>
<dbReference type="Pfam" id="PF07099">
    <property type="entry name" value="DUF1361"/>
    <property type="match status" value="1"/>
</dbReference>
<evidence type="ECO:0008006" key="4">
    <source>
        <dbReference type="Google" id="ProtNLM"/>
    </source>
</evidence>
<feature type="transmembrane region" description="Helical" evidence="1">
    <location>
        <begin position="111"/>
        <end position="132"/>
    </location>
</feature>
<keyword evidence="1" id="KW-1133">Transmembrane helix</keyword>
<protein>
    <recommendedName>
        <fullName evidence="4">DUF1361 domain-containing protein</fullName>
    </recommendedName>
</protein>
<keyword evidence="1" id="KW-0812">Transmembrane</keyword>
<reference evidence="3" key="1">
    <citation type="submission" date="2017-09" db="EMBL/GenBank/DDBJ databases">
        <title>Depth-based differentiation of microbial function through sediment-hosted aquifers and enrichment of novel symbionts in the deep terrestrial subsurface.</title>
        <authorList>
            <person name="Probst A.J."/>
            <person name="Ladd B."/>
            <person name="Jarett J.K."/>
            <person name="Geller-Mcgrath D.E."/>
            <person name="Sieber C.M.K."/>
            <person name="Emerson J.B."/>
            <person name="Anantharaman K."/>
            <person name="Thomas B.C."/>
            <person name="Malmstrom R."/>
            <person name="Stieglmeier M."/>
            <person name="Klingl A."/>
            <person name="Woyke T."/>
            <person name="Ryan C.M."/>
            <person name="Banfield J.F."/>
        </authorList>
    </citation>
    <scope>NUCLEOTIDE SEQUENCE [LARGE SCALE GENOMIC DNA]</scope>
</reference>
<evidence type="ECO:0000256" key="1">
    <source>
        <dbReference type="SAM" id="Phobius"/>
    </source>
</evidence>
<feature type="transmembrane region" description="Helical" evidence="1">
    <location>
        <begin position="144"/>
        <end position="168"/>
    </location>
</feature>
<dbReference type="AlphaFoldDB" id="A0A2M6WS10"/>
<comment type="caution">
    <text evidence="2">The sequence shown here is derived from an EMBL/GenBank/DDBJ whole genome shotgun (WGS) entry which is preliminary data.</text>
</comment>
<dbReference type="EMBL" id="PFAO01000012">
    <property type="protein sequence ID" value="PIT95555.1"/>
    <property type="molecule type" value="Genomic_DNA"/>
</dbReference>
<dbReference type="InterPro" id="IPR009793">
    <property type="entry name" value="DUF1361"/>
</dbReference>